<feature type="domain" description="DUF7351" evidence="2">
    <location>
        <begin position="105"/>
        <end position="283"/>
    </location>
</feature>
<dbReference type="InterPro" id="IPR055771">
    <property type="entry name" value="DUF7347"/>
</dbReference>
<dbReference type="Pfam" id="PF24042">
    <property type="entry name" value="DUF7351"/>
    <property type="match status" value="1"/>
</dbReference>
<accession>A0ABD5MG39</accession>
<dbReference type="Gene3D" id="1.10.10.10">
    <property type="entry name" value="Winged helix-like DNA-binding domain superfamily/Winged helix DNA-binding domain"/>
    <property type="match status" value="1"/>
</dbReference>
<dbReference type="Proteomes" id="UP001589595">
    <property type="component" value="Unassembled WGS sequence"/>
</dbReference>
<comment type="caution">
    <text evidence="3">The sequence shown here is derived from an EMBL/GenBank/DDBJ whole genome shotgun (WGS) entry which is preliminary data.</text>
</comment>
<sequence>MGVDESSRRTFELLANETRLGIISALGEASGEGGYATLAFSELQEATGVEDNGHFNYHLQELVGEFVEDREDGYALTLAGIRAYQAIVTRQSKTSVRIDPFDLGGECDSCGGDREAWYKNGRAYLACKSCGEREIRYPVSSTQIDPEEPESVLDALDARLRRDYHSMFNGLCPYCTGPVVTSIQQSSGHWEETDMRSGELLVHAACKECGWFLYANLAAALRSKEPVQEFYLHRGVDLWAEHVMTTEIDWIVDSMDRDPVRVCGHFNCGGDRLDVEVDENFGVIDYTVREEDG</sequence>
<evidence type="ECO:0000313" key="3">
    <source>
        <dbReference type="EMBL" id="MFB9822788.1"/>
    </source>
</evidence>
<gene>
    <name evidence="3" type="ORF">ACFFOL_01115</name>
</gene>
<feature type="domain" description="DUF7347" evidence="1">
    <location>
        <begin position="9"/>
        <end position="87"/>
    </location>
</feature>
<dbReference type="AlphaFoldDB" id="A0ABD5MG39"/>
<dbReference type="EMBL" id="JBHMAJ010000001">
    <property type="protein sequence ID" value="MFB9822788.1"/>
    <property type="molecule type" value="Genomic_DNA"/>
</dbReference>
<dbReference type="InterPro" id="IPR036388">
    <property type="entry name" value="WH-like_DNA-bd_sf"/>
</dbReference>
<keyword evidence="4" id="KW-1185">Reference proteome</keyword>
<reference evidence="3" key="1">
    <citation type="submission" date="2024-09" db="EMBL/GenBank/DDBJ databases">
        <authorList>
            <person name="Sun Q."/>
        </authorList>
    </citation>
    <scope>NUCLEOTIDE SEQUENCE [LARGE SCALE GENOMIC DNA]</scope>
    <source>
        <strain evidence="3">JCM 31273</strain>
    </source>
</reference>
<evidence type="ECO:0000259" key="2">
    <source>
        <dbReference type="Pfam" id="PF24042"/>
    </source>
</evidence>
<proteinExistence type="predicted"/>
<protein>
    <submittedName>
        <fullName evidence="3">Winged helix-turn-helix domain-containing protein</fullName>
    </submittedName>
</protein>
<evidence type="ECO:0000313" key="4">
    <source>
        <dbReference type="Proteomes" id="UP001589595"/>
    </source>
</evidence>
<organism evidence="3 4">
    <name type="scientific">Halobaculum roseum</name>
    <dbReference type="NCBI Taxonomy" id="2175149"/>
    <lineage>
        <taxon>Archaea</taxon>
        <taxon>Methanobacteriati</taxon>
        <taxon>Methanobacteriota</taxon>
        <taxon>Stenosarchaea group</taxon>
        <taxon>Halobacteria</taxon>
        <taxon>Halobacteriales</taxon>
        <taxon>Haloferacaceae</taxon>
        <taxon>Halobaculum</taxon>
    </lineage>
</organism>
<evidence type="ECO:0000259" key="1">
    <source>
        <dbReference type="Pfam" id="PF24038"/>
    </source>
</evidence>
<name>A0ABD5MG39_9EURY</name>
<dbReference type="GeneID" id="67212117"/>
<dbReference type="Pfam" id="PF24038">
    <property type="entry name" value="DUF7347"/>
    <property type="match status" value="1"/>
</dbReference>
<dbReference type="InterPro" id="IPR055775">
    <property type="entry name" value="DUF7351"/>
</dbReference>
<dbReference type="RefSeq" id="WP_222921888.1">
    <property type="nucleotide sequence ID" value="NZ_CP082286.1"/>
</dbReference>